<evidence type="ECO:0000256" key="2">
    <source>
        <dbReference type="ARBA" id="ARBA00022723"/>
    </source>
</evidence>
<keyword evidence="1 4" id="KW-0349">Heme</keyword>
<feature type="binding site" evidence="4">
    <location>
        <position position="180"/>
    </location>
    <ligand>
        <name>heme b</name>
        <dbReference type="ChEBI" id="CHEBI:60344"/>
    </ligand>
</feature>
<dbReference type="PANTHER" id="PTHR10720:SF0">
    <property type="entry name" value="HEME OXYGENASE"/>
    <property type="match status" value="1"/>
</dbReference>
<dbReference type="GO" id="GO:0042167">
    <property type="term" value="P:heme catabolic process"/>
    <property type="evidence" value="ECO:0007669"/>
    <property type="project" value="TreeGrafter"/>
</dbReference>
<dbReference type="GO" id="GO:0046872">
    <property type="term" value="F:metal ion binding"/>
    <property type="evidence" value="ECO:0007669"/>
    <property type="project" value="UniProtKB-KW"/>
</dbReference>
<evidence type="ECO:0000313" key="7">
    <source>
        <dbReference type="Proteomes" id="UP000240542"/>
    </source>
</evidence>
<protein>
    <submittedName>
        <fullName evidence="6">Heme oxygenase</fullName>
    </submittedName>
</protein>
<dbReference type="CDD" id="cd19165">
    <property type="entry name" value="HemeO"/>
    <property type="match status" value="1"/>
</dbReference>
<feature type="binding site" evidence="4">
    <location>
        <position position="132"/>
    </location>
    <ligand>
        <name>heme b</name>
        <dbReference type="ChEBI" id="CHEBI:60344"/>
    </ligand>
</feature>
<dbReference type="GO" id="GO:0004392">
    <property type="term" value="F:heme oxygenase (decyclizing) activity"/>
    <property type="evidence" value="ECO:0007669"/>
    <property type="project" value="InterPro"/>
</dbReference>
<evidence type="ECO:0000256" key="5">
    <source>
        <dbReference type="PIRSR" id="PIRSR000343-2"/>
    </source>
</evidence>
<evidence type="ECO:0000313" key="6">
    <source>
        <dbReference type="EMBL" id="PSK92281.1"/>
    </source>
</evidence>
<dbReference type="AlphaFoldDB" id="A0A2P8D500"/>
<organism evidence="6 7">
    <name type="scientific">Murinocardiopsis flavida</name>
    <dbReference type="NCBI Taxonomy" id="645275"/>
    <lineage>
        <taxon>Bacteria</taxon>
        <taxon>Bacillati</taxon>
        <taxon>Actinomycetota</taxon>
        <taxon>Actinomycetes</taxon>
        <taxon>Streptosporangiales</taxon>
        <taxon>Nocardiopsidaceae</taxon>
        <taxon>Murinocardiopsis</taxon>
    </lineage>
</organism>
<dbReference type="Proteomes" id="UP000240542">
    <property type="component" value="Unassembled WGS sequence"/>
</dbReference>
<dbReference type="EMBL" id="PYGA01000018">
    <property type="protein sequence ID" value="PSK92281.1"/>
    <property type="molecule type" value="Genomic_DNA"/>
</dbReference>
<dbReference type="PRINTS" id="PR00088">
    <property type="entry name" value="HAEMOXYGNASE"/>
</dbReference>
<evidence type="ECO:0000256" key="1">
    <source>
        <dbReference type="ARBA" id="ARBA00022617"/>
    </source>
</evidence>
<keyword evidence="3 5" id="KW-0408">Iron</keyword>
<dbReference type="InterPro" id="IPR016053">
    <property type="entry name" value="Haem_Oase-like"/>
</dbReference>
<comment type="caution">
    <text evidence="6">The sequence shown here is derived from an EMBL/GenBank/DDBJ whole genome shotgun (WGS) entry which is preliminary data.</text>
</comment>
<dbReference type="InterPro" id="IPR016084">
    <property type="entry name" value="Haem_Oase-like_multi-hlx"/>
</dbReference>
<feature type="binding site" description="axial binding residue" evidence="5">
    <location>
        <position position="25"/>
    </location>
    <ligand>
        <name>heme b</name>
        <dbReference type="ChEBI" id="CHEBI:60344"/>
    </ligand>
    <ligandPart>
        <name>Fe</name>
        <dbReference type="ChEBI" id="CHEBI:18248"/>
    </ligandPart>
</feature>
<dbReference type="Gene3D" id="1.20.910.10">
    <property type="entry name" value="Heme oxygenase-like"/>
    <property type="match status" value="1"/>
</dbReference>
<accession>A0A2P8D500</accession>
<keyword evidence="2 5" id="KW-0479">Metal-binding</keyword>
<feature type="binding site" evidence="4">
    <location>
        <position position="18"/>
    </location>
    <ligand>
        <name>heme b</name>
        <dbReference type="ChEBI" id="CHEBI:60344"/>
    </ligand>
</feature>
<dbReference type="GO" id="GO:0020037">
    <property type="term" value="F:heme binding"/>
    <property type="evidence" value="ECO:0007669"/>
    <property type="project" value="TreeGrafter"/>
</dbReference>
<gene>
    <name evidence="6" type="ORF">CLV63_11840</name>
</gene>
<dbReference type="GO" id="GO:0006979">
    <property type="term" value="P:response to oxidative stress"/>
    <property type="evidence" value="ECO:0007669"/>
    <property type="project" value="TreeGrafter"/>
</dbReference>
<sequence length="221" mass="24253">MSTGTTDAEPALFSERLKAATWGLHEAAENHGFTDSLLAGTLPREDYTALVAQHYFAYAALEDVGRELADDPVAGPFLIPELFRLPALRRDLALLLGPNWHSRIEATRATGEYAARIRATAQWPAGYVAHHYTRYIGDLSGGQFIRKAVRAAYGFGDGDGASFYDFAAIGSLPKFKNRYRALLDSLPVEAAEQERVIAETRAAYRCNIEVFADLGRARSAV</sequence>
<reference evidence="6 7" key="1">
    <citation type="submission" date="2018-03" db="EMBL/GenBank/DDBJ databases">
        <title>Genomic Encyclopedia of Archaeal and Bacterial Type Strains, Phase II (KMG-II): from individual species to whole genera.</title>
        <authorList>
            <person name="Goeker M."/>
        </authorList>
    </citation>
    <scope>NUCLEOTIDE SEQUENCE [LARGE SCALE GENOMIC DNA]</scope>
    <source>
        <strain evidence="6 7">DSM 45312</strain>
    </source>
</reference>
<dbReference type="RefSeq" id="WP_245928999.1">
    <property type="nucleotide sequence ID" value="NZ_PYGA01000018.1"/>
</dbReference>
<dbReference type="InterPro" id="IPR002051">
    <property type="entry name" value="Haem_Oase"/>
</dbReference>
<dbReference type="PIRSF" id="PIRSF000343">
    <property type="entry name" value="Haem_Oase"/>
    <property type="match status" value="1"/>
</dbReference>
<dbReference type="PANTHER" id="PTHR10720">
    <property type="entry name" value="HEME OXYGENASE"/>
    <property type="match status" value="1"/>
</dbReference>
<evidence type="ECO:0000256" key="3">
    <source>
        <dbReference type="ARBA" id="ARBA00023004"/>
    </source>
</evidence>
<name>A0A2P8D500_9ACTN</name>
<evidence type="ECO:0000256" key="4">
    <source>
        <dbReference type="PIRSR" id="PIRSR000343-1"/>
    </source>
</evidence>
<dbReference type="SUPFAM" id="SSF48613">
    <property type="entry name" value="Heme oxygenase-like"/>
    <property type="match status" value="1"/>
</dbReference>
<keyword evidence="7" id="KW-1185">Reference proteome</keyword>
<proteinExistence type="predicted"/>
<dbReference type="Pfam" id="PF01126">
    <property type="entry name" value="Heme_oxygenase"/>
    <property type="match status" value="1"/>
</dbReference>
<dbReference type="GO" id="GO:0006788">
    <property type="term" value="P:heme oxidation"/>
    <property type="evidence" value="ECO:0007669"/>
    <property type="project" value="InterPro"/>
</dbReference>